<proteinExistence type="predicted"/>
<dbReference type="AlphaFoldDB" id="A0A016UUN8"/>
<dbReference type="Proteomes" id="UP000024635">
    <property type="component" value="Unassembled WGS sequence"/>
</dbReference>
<dbReference type="EMBL" id="JARK01001363">
    <property type="protein sequence ID" value="EYC18512.1"/>
    <property type="molecule type" value="Genomic_DNA"/>
</dbReference>
<name>A0A016UUN8_9BILA</name>
<organism evidence="1 2">
    <name type="scientific">Ancylostoma ceylanicum</name>
    <dbReference type="NCBI Taxonomy" id="53326"/>
    <lineage>
        <taxon>Eukaryota</taxon>
        <taxon>Metazoa</taxon>
        <taxon>Ecdysozoa</taxon>
        <taxon>Nematoda</taxon>
        <taxon>Chromadorea</taxon>
        <taxon>Rhabditida</taxon>
        <taxon>Rhabditina</taxon>
        <taxon>Rhabditomorpha</taxon>
        <taxon>Strongyloidea</taxon>
        <taxon>Ancylostomatidae</taxon>
        <taxon>Ancylostomatinae</taxon>
        <taxon>Ancylostoma</taxon>
    </lineage>
</organism>
<protein>
    <submittedName>
        <fullName evidence="1">Uncharacterized protein</fullName>
    </submittedName>
</protein>
<gene>
    <name evidence="1" type="primary">Acey_s0027.g1559</name>
    <name evidence="1" type="ORF">Y032_0027g1559</name>
</gene>
<comment type="caution">
    <text evidence="1">The sequence shown here is derived from an EMBL/GenBank/DDBJ whole genome shotgun (WGS) entry which is preliminary data.</text>
</comment>
<evidence type="ECO:0000313" key="1">
    <source>
        <dbReference type="EMBL" id="EYC18512.1"/>
    </source>
</evidence>
<accession>A0A016UUN8</accession>
<keyword evidence="2" id="KW-1185">Reference proteome</keyword>
<evidence type="ECO:0000313" key="2">
    <source>
        <dbReference type="Proteomes" id="UP000024635"/>
    </source>
</evidence>
<sequence>MNSSKLTATYTFVHTYEYTYIHMCVHLLTRTLWTSDFGASDIPVVFGASYFRVPTSETSNLTSAHVLSRRIS</sequence>
<reference evidence="2" key="1">
    <citation type="journal article" date="2015" name="Nat. Genet.">
        <title>The genome and transcriptome of the zoonotic hookworm Ancylostoma ceylanicum identify infection-specific gene families.</title>
        <authorList>
            <person name="Schwarz E.M."/>
            <person name="Hu Y."/>
            <person name="Antoshechkin I."/>
            <person name="Miller M.M."/>
            <person name="Sternberg P.W."/>
            <person name="Aroian R.V."/>
        </authorList>
    </citation>
    <scope>NUCLEOTIDE SEQUENCE</scope>
    <source>
        <strain evidence="2">HY135</strain>
    </source>
</reference>